<organism evidence="3 4">
    <name type="scientific">Obba rivulosa</name>
    <dbReference type="NCBI Taxonomy" id="1052685"/>
    <lineage>
        <taxon>Eukaryota</taxon>
        <taxon>Fungi</taxon>
        <taxon>Dikarya</taxon>
        <taxon>Basidiomycota</taxon>
        <taxon>Agaricomycotina</taxon>
        <taxon>Agaricomycetes</taxon>
        <taxon>Polyporales</taxon>
        <taxon>Gelatoporiaceae</taxon>
        <taxon>Obba</taxon>
    </lineage>
</organism>
<reference evidence="3 4" key="1">
    <citation type="submission" date="2016-07" db="EMBL/GenBank/DDBJ databases">
        <title>Draft genome of the white-rot fungus Obba rivulosa 3A-2.</title>
        <authorList>
            <consortium name="DOE Joint Genome Institute"/>
            <person name="Miettinen O."/>
            <person name="Riley R."/>
            <person name="Acob R."/>
            <person name="Barry K."/>
            <person name="Cullen D."/>
            <person name="De Vries R."/>
            <person name="Hainaut M."/>
            <person name="Hatakka A."/>
            <person name="Henrissat B."/>
            <person name="Hilden K."/>
            <person name="Kuo R."/>
            <person name="Labutti K."/>
            <person name="Lipzen A."/>
            <person name="Makela M.R."/>
            <person name="Sandor L."/>
            <person name="Spatafora J.W."/>
            <person name="Grigoriev I.V."/>
            <person name="Hibbett D.S."/>
        </authorList>
    </citation>
    <scope>NUCLEOTIDE SEQUENCE [LARGE SCALE GENOMIC DNA]</scope>
    <source>
        <strain evidence="3 4">3A-2</strain>
    </source>
</reference>
<feature type="compositionally biased region" description="Polar residues" evidence="2">
    <location>
        <begin position="146"/>
        <end position="189"/>
    </location>
</feature>
<feature type="compositionally biased region" description="Basic residues" evidence="2">
    <location>
        <begin position="421"/>
        <end position="436"/>
    </location>
</feature>
<keyword evidence="1" id="KW-0175">Coiled coil</keyword>
<dbReference type="Proteomes" id="UP000250043">
    <property type="component" value="Unassembled WGS sequence"/>
</dbReference>
<name>A0A8E2DK02_9APHY</name>
<sequence>MGCFSSPELVLQELFPDTDEADTDDLQVPDARDIVNTKADNSQVPDIHDTMQPEVDNLQKPGAVASTSGDHQPSPEAPSDSTTNTMVEESSQHLEAVASIAPTNCAIFQCPTNITTQEVLSHIDTVSVPPAQHVLPPRYQEKQHTQENPQSFQYPNISPVQTPGVQLGPSTAVPTPQSYGDSPGNSTTGVPPLPRGVGMPQAYIQQAQLPNISQAPHTATHNANMATQYVPALSNGLPLQQPSTSSAPPVITVQNAGISADGRQQFVATVNGVPVVVYNTPQGWSVAPVIPPIGPQEEHLLVDTLRSSRREGRSDKDAIERLHGVNQHTTAQWTEYYLEHSTRINKLVDSYIGRQSRSPESASTATRRRTTEDKGKEVKWGRVGVKREKDHSPSIRVGSSHKRHPQACTTRPSNYDSLPSRSRHKRSSLHPRRSRSRSADRSDGGSAPPSDDRPRGRAGPGRRAPPMPARSPTPPMVVIQRGAGNAFTPEDEAYFRVFLAWELARDPSLSKRELTMRLEQKCPHHTHRSWGEYWRRHASEVEPIVLAALERRNVATPGPQQRDESDSGGETASAYDPYSDRDVASEDEKLLVRRAPGRKPRRTTSPVRDSLVEDDVHRIAERIVADPDWERLDARRKWQSFEELWPHRGWEGWYSFNRRNDEAIQRLARKYKREEQRIALIEERISHKHYDSSSSKRMPDSGREGERKRARLHD</sequence>
<feature type="region of interest" description="Disordered" evidence="2">
    <location>
        <begin position="689"/>
        <end position="714"/>
    </location>
</feature>
<feature type="region of interest" description="Disordered" evidence="2">
    <location>
        <begin position="139"/>
        <end position="190"/>
    </location>
</feature>
<gene>
    <name evidence="3" type="ORF">OBBRIDRAFT_891259</name>
</gene>
<dbReference type="AlphaFoldDB" id="A0A8E2DK02"/>
<feature type="compositionally biased region" description="Low complexity" evidence="2">
    <location>
        <begin position="356"/>
        <end position="365"/>
    </location>
</feature>
<proteinExistence type="predicted"/>
<evidence type="ECO:0000313" key="4">
    <source>
        <dbReference type="Proteomes" id="UP000250043"/>
    </source>
</evidence>
<evidence type="ECO:0000256" key="2">
    <source>
        <dbReference type="SAM" id="MobiDB-lite"/>
    </source>
</evidence>
<protein>
    <submittedName>
        <fullName evidence="3">Uncharacterized protein</fullName>
    </submittedName>
</protein>
<accession>A0A8E2DK02</accession>
<feature type="compositionally biased region" description="Basic and acidic residues" evidence="2">
    <location>
        <begin position="578"/>
        <end position="591"/>
    </location>
</feature>
<evidence type="ECO:0000313" key="3">
    <source>
        <dbReference type="EMBL" id="OCH85288.1"/>
    </source>
</evidence>
<feature type="coiled-coil region" evidence="1">
    <location>
        <begin position="657"/>
        <end position="684"/>
    </location>
</feature>
<feature type="compositionally biased region" description="Polar residues" evidence="2">
    <location>
        <begin position="407"/>
        <end position="416"/>
    </location>
</feature>
<feature type="region of interest" description="Disordered" evidence="2">
    <location>
        <begin position="551"/>
        <end position="609"/>
    </location>
</feature>
<evidence type="ECO:0000256" key="1">
    <source>
        <dbReference type="SAM" id="Coils"/>
    </source>
</evidence>
<feature type="region of interest" description="Disordered" evidence="2">
    <location>
        <begin position="352"/>
        <end position="477"/>
    </location>
</feature>
<feature type="region of interest" description="Disordered" evidence="2">
    <location>
        <begin position="14"/>
        <end position="91"/>
    </location>
</feature>
<feature type="compositionally biased region" description="Basic and acidic residues" evidence="2">
    <location>
        <begin position="369"/>
        <end position="393"/>
    </location>
</feature>
<feature type="compositionally biased region" description="Pro residues" evidence="2">
    <location>
        <begin position="463"/>
        <end position="475"/>
    </location>
</feature>
<feature type="compositionally biased region" description="Polar residues" evidence="2">
    <location>
        <begin position="79"/>
        <end position="89"/>
    </location>
</feature>
<feature type="compositionally biased region" description="Basic and acidic residues" evidence="2">
    <location>
        <begin position="697"/>
        <end position="714"/>
    </location>
</feature>
<dbReference type="OrthoDB" id="3194584at2759"/>
<feature type="compositionally biased region" description="Acidic residues" evidence="2">
    <location>
        <begin position="16"/>
        <end position="27"/>
    </location>
</feature>
<dbReference type="EMBL" id="KV722594">
    <property type="protein sequence ID" value="OCH85288.1"/>
    <property type="molecule type" value="Genomic_DNA"/>
</dbReference>
<keyword evidence="4" id="KW-1185">Reference proteome</keyword>